<dbReference type="InterPro" id="IPR050351">
    <property type="entry name" value="BphY/WalK/GraS-like"/>
</dbReference>
<evidence type="ECO:0000259" key="9">
    <source>
        <dbReference type="PROSITE" id="PS50109"/>
    </source>
</evidence>
<dbReference type="SUPFAM" id="SSF47384">
    <property type="entry name" value="Homodimeric domain of signal transducing histidine kinase"/>
    <property type="match status" value="1"/>
</dbReference>
<feature type="transmembrane region" description="Helical" evidence="8">
    <location>
        <begin position="38"/>
        <end position="57"/>
    </location>
</feature>
<dbReference type="EC" id="2.7.13.3" evidence="3"/>
<keyword evidence="11" id="KW-1185">Reference proteome</keyword>
<comment type="caution">
    <text evidence="10">The sequence shown here is derived from an EMBL/GenBank/DDBJ whole genome shotgun (WGS) entry which is preliminary data.</text>
</comment>
<keyword evidence="8" id="KW-1133">Transmembrane helix</keyword>
<dbReference type="CDD" id="cd00082">
    <property type="entry name" value="HisKA"/>
    <property type="match status" value="1"/>
</dbReference>
<dbReference type="InterPro" id="IPR003594">
    <property type="entry name" value="HATPase_dom"/>
</dbReference>
<comment type="subcellular location">
    <subcellularLocation>
        <location evidence="2">Membrane</location>
    </subcellularLocation>
</comment>
<keyword evidence="6 10" id="KW-0418">Kinase</keyword>
<dbReference type="PROSITE" id="PS50109">
    <property type="entry name" value="HIS_KIN"/>
    <property type="match status" value="1"/>
</dbReference>
<dbReference type="EMBL" id="JAGGJX010000003">
    <property type="protein sequence ID" value="MBP1855572.1"/>
    <property type="molecule type" value="Genomic_DNA"/>
</dbReference>
<evidence type="ECO:0000256" key="3">
    <source>
        <dbReference type="ARBA" id="ARBA00012438"/>
    </source>
</evidence>
<evidence type="ECO:0000256" key="1">
    <source>
        <dbReference type="ARBA" id="ARBA00000085"/>
    </source>
</evidence>
<gene>
    <name evidence="10" type="ORF">J2Z43_001967</name>
</gene>
<reference evidence="10 11" key="1">
    <citation type="submission" date="2021-03" db="EMBL/GenBank/DDBJ databases">
        <title>Genomic Encyclopedia of Type Strains, Phase IV (KMG-IV): sequencing the most valuable type-strain genomes for metagenomic binning, comparative biology and taxonomic classification.</title>
        <authorList>
            <person name="Goeker M."/>
        </authorList>
    </citation>
    <scope>NUCLEOTIDE SEQUENCE [LARGE SCALE GENOMIC DNA]</scope>
    <source>
        <strain evidence="10 11">DSM 1289</strain>
    </source>
</reference>
<dbReference type="InterPro" id="IPR005467">
    <property type="entry name" value="His_kinase_dom"/>
</dbReference>
<keyword evidence="7" id="KW-0902">Two-component regulatory system</keyword>
<dbReference type="GO" id="GO:0004673">
    <property type="term" value="F:protein histidine kinase activity"/>
    <property type="evidence" value="ECO:0007669"/>
    <property type="project" value="UniProtKB-EC"/>
</dbReference>
<dbReference type="InterPro" id="IPR004358">
    <property type="entry name" value="Sig_transdc_His_kin-like_C"/>
</dbReference>
<evidence type="ECO:0000256" key="4">
    <source>
        <dbReference type="ARBA" id="ARBA00022553"/>
    </source>
</evidence>
<dbReference type="Pfam" id="PF00512">
    <property type="entry name" value="HisKA"/>
    <property type="match status" value="1"/>
</dbReference>
<organism evidence="10 11">
    <name type="scientific">Metaclostridioides mangenotii</name>
    <dbReference type="NCBI Taxonomy" id="1540"/>
    <lineage>
        <taxon>Bacteria</taxon>
        <taxon>Bacillati</taxon>
        <taxon>Bacillota</taxon>
        <taxon>Clostridia</taxon>
        <taxon>Peptostreptococcales</taxon>
        <taxon>Peptostreptococcaceae</taxon>
        <taxon>Metaclostridioides</taxon>
    </lineage>
</organism>
<dbReference type="Gene3D" id="3.30.565.10">
    <property type="entry name" value="Histidine kinase-like ATPase, C-terminal domain"/>
    <property type="match status" value="1"/>
</dbReference>
<dbReference type="PANTHER" id="PTHR45453">
    <property type="entry name" value="PHOSPHATE REGULON SENSOR PROTEIN PHOR"/>
    <property type="match status" value="1"/>
</dbReference>
<evidence type="ECO:0000256" key="5">
    <source>
        <dbReference type="ARBA" id="ARBA00022679"/>
    </source>
</evidence>
<dbReference type="InterPro" id="IPR036097">
    <property type="entry name" value="HisK_dim/P_sf"/>
</dbReference>
<keyword evidence="4" id="KW-0597">Phosphoprotein</keyword>
<evidence type="ECO:0000256" key="6">
    <source>
        <dbReference type="ARBA" id="ARBA00022777"/>
    </source>
</evidence>
<evidence type="ECO:0000313" key="10">
    <source>
        <dbReference type="EMBL" id="MBP1855572.1"/>
    </source>
</evidence>
<dbReference type="RefSeq" id="WP_327786953.1">
    <property type="nucleotide sequence ID" value="NZ_JAGGJX010000003.1"/>
</dbReference>
<evidence type="ECO:0000256" key="2">
    <source>
        <dbReference type="ARBA" id="ARBA00004370"/>
    </source>
</evidence>
<dbReference type="SUPFAM" id="SSF55874">
    <property type="entry name" value="ATPase domain of HSP90 chaperone/DNA topoisomerase II/histidine kinase"/>
    <property type="match status" value="1"/>
</dbReference>
<dbReference type="InterPro" id="IPR036890">
    <property type="entry name" value="HATPase_C_sf"/>
</dbReference>
<dbReference type="SMART" id="SM00388">
    <property type="entry name" value="HisKA"/>
    <property type="match status" value="1"/>
</dbReference>
<dbReference type="PANTHER" id="PTHR45453:SF1">
    <property type="entry name" value="PHOSPHATE REGULON SENSOR PROTEIN PHOR"/>
    <property type="match status" value="1"/>
</dbReference>
<dbReference type="Proteomes" id="UP000767291">
    <property type="component" value="Unassembled WGS sequence"/>
</dbReference>
<keyword evidence="8" id="KW-0812">Transmembrane</keyword>
<dbReference type="SMART" id="SM00387">
    <property type="entry name" value="HATPase_c"/>
    <property type="match status" value="1"/>
</dbReference>
<evidence type="ECO:0000313" key="11">
    <source>
        <dbReference type="Proteomes" id="UP000767291"/>
    </source>
</evidence>
<name>A0ABS4ECA4_9FIRM</name>
<sequence>MMNGVFANFIISVLENIFGMDSRNSYYFYTYVIRGNKSFLLVSTFIIILLIGFYFALSRLTTYFNQTIEGVDKLLDESHESIKLSPELEFMEKKLNAVKMILRERNEQAQESEQRKNDLVVYLAHDIKTPLTSVIGYLTLLSEAYDMPLEQRRKYTDIALNKSFKLEDLINEFFEITRFNLQNIDLEKEEVNLSFMIKQLSDEFYPTFESKGISCTVLSDGDIYLKCDANKLARVFNNILKNALSYSYSNSEIKIIEKNFGDYVDITFQNKGKKIPEHQLNSIFEKFYRLDSARSTNTGGSGLGLAIAKEIVELHGGKIFANSNDEFTSFTIQLPLL</sequence>
<accession>A0ABS4ECA4</accession>
<keyword evidence="8" id="KW-0472">Membrane</keyword>
<keyword evidence="5 10" id="KW-0808">Transferase</keyword>
<protein>
    <recommendedName>
        <fullName evidence="3">histidine kinase</fullName>
        <ecNumber evidence="3">2.7.13.3</ecNumber>
    </recommendedName>
</protein>
<dbReference type="Gene3D" id="1.10.287.130">
    <property type="match status" value="1"/>
</dbReference>
<proteinExistence type="predicted"/>
<evidence type="ECO:0000256" key="8">
    <source>
        <dbReference type="SAM" id="Phobius"/>
    </source>
</evidence>
<dbReference type="Pfam" id="PF02518">
    <property type="entry name" value="HATPase_c"/>
    <property type="match status" value="1"/>
</dbReference>
<comment type="catalytic activity">
    <reaction evidence="1">
        <text>ATP + protein L-histidine = ADP + protein N-phospho-L-histidine.</text>
        <dbReference type="EC" id="2.7.13.3"/>
    </reaction>
</comment>
<dbReference type="InterPro" id="IPR003661">
    <property type="entry name" value="HisK_dim/P_dom"/>
</dbReference>
<evidence type="ECO:0000256" key="7">
    <source>
        <dbReference type="ARBA" id="ARBA00023012"/>
    </source>
</evidence>
<feature type="domain" description="Histidine kinase" evidence="9">
    <location>
        <begin position="122"/>
        <end position="337"/>
    </location>
</feature>
<dbReference type="PRINTS" id="PR00344">
    <property type="entry name" value="BCTRLSENSOR"/>
</dbReference>